<evidence type="ECO:0000313" key="3">
    <source>
        <dbReference type="Proteomes" id="UP001177003"/>
    </source>
</evidence>
<gene>
    <name evidence="2" type="ORF">LSALG_LOCUS10081</name>
</gene>
<dbReference type="GO" id="GO:0005788">
    <property type="term" value="C:endoplasmic reticulum lumen"/>
    <property type="evidence" value="ECO:0007669"/>
    <property type="project" value="TreeGrafter"/>
</dbReference>
<dbReference type="GO" id="GO:0015035">
    <property type="term" value="F:protein-disulfide reductase activity"/>
    <property type="evidence" value="ECO:0007669"/>
    <property type="project" value="TreeGrafter"/>
</dbReference>
<protein>
    <recommendedName>
        <fullName evidence="1">Thioredoxin domain-containing protein</fullName>
    </recommendedName>
</protein>
<evidence type="ECO:0000313" key="2">
    <source>
        <dbReference type="EMBL" id="CAI9269728.1"/>
    </source>
</evidence>
<reference evidence="2" key="1">
    <citation type="submission" date="2023-04" db="EMBL/GenBank/DDBJ databases">
        <authorList>
            <person name="Vijverberg K."/>
            <person name="Xiong W."/>
            <person name="Schranz E."/>
        </authorList>
    </citation>
    <scope>NUCLEOTIDE SEQUENCE</scope>
</reference>
<sequence length="386" mass="43975">MSLYIFFKERASLFSSKRENEIRKNFEPRFFSYIRIDLFSNIYLISFVSAPRPPPLPPTHIDSLSLHNVARAFFDRRLWWGHCKKLAPEWKKAAKNLQGKVKLGHVNYDDEKIKRVQSFALVQLETNVAPPEVIKLTSSDVMEEKCGSAAICFVSFLPDILDSKAEGRNKYIEILLSVVEKFKRSPYKKHFRLLPFGVQPKLTYDEMKILRRLERPLPCHFALDFDNVKEEFMHTNNMQNTPLELNWRYVELARRIEKTGVSAIVVHGRLRALIVGSIGEFLSAALLPPEPLAVQNVVDFSKMIGALDVNENLTHLDAQLLETKSGISNRLSHNQSSVSAIICSGLFPGIASVVHRETSMSFKTIDDVQVLLYAFFSYVGGGEVQD</sequence>
<dbReference type="SUPFAM" id="SSF52833">
    <property type="entry name" value="Thioredoxin-like"/>
    <property type="match status" value="1"/>
</dbReference>
<evidence type="ECO:0000259" key="1">
    <source>
        <dbReference type="Pfam" id="PF00085"/>
    </source>
</evidence>
<dbReference type="InterPro" id="IPR036249">
    <property type="entry name" value="Thioredoxin-like_sf"/>
</dbReference>
<feature type="domain" description="Thioredoxin" evidence="1">
    <location>
        <begin position="79"/>
        <end position="112"/>
    </location>
</feature>
<dbReference type="Pfam" id="PF00085">
    <property type="entry name" value="Thioredoxin"/>
    <property type="match status" value="1"/>
</dbReference>
<proteinExistence type="predicted"/>
<dbReference type="Gene3D" id="3.40.30.10">
    <property type="entry name" value="Glutaredoxin"/>
    <property type="match status" value="1"/>
</dbReference>
<organism evidence="2 3">
    <name type="scientific">Lactuca saligna</name>
    <name type="common">Willowleaf lettuce</name>
    <dbReference type="NCBI Taxonomy" id="75948"/>
    <lineage>
        <taxon>Eukaryota</taxon>
        <taxon>Viridiplantae</taxon>
        <taxon>Streptophyta</taxon>
        <taxon>Embryophyta</taxon>
        <taxon>Tracheophyta</taxon>
        <taxon>Spermatophyta</taxon>
        <taxon>Magnoliopsida</taxon>
        <taxon>eudicotyledons</taxon>
        <taxon>Gunneridae</taxon>
        <taxon>Pentapetalae</taxon>
        <taxon>asterids</taxon>
        <taxon>campanulids</taxon>
        <taxon>Asterales</taxon>
        <taxon>Asteraceae</taxon>
        <taxon>Cichorioideae</taxon>
        <taxon>Cichorieae</taxon>
        <taxon>Lactucinae</taxon>
        <taxon>Lactuca</taxon>
    </lineage>
</organism>
<dbReference type="AlphaFoldDB" id="A0AA35VYI1"/>
<dbReference type="EMBL" id="OX465077">
    <property type="protein sequence ID" value="CAI9269728.1"/>
    <property type="molecule type" value="Genomic_DNA"/>
</dbReference>
<dbReference type="PANTHER" id="PTHR45815:SF3">
    <property type="entry name" value="PROTEIN DISULFIDE-ISOMERASE A6"/>
    <property type="match status" value="1"/>
</dbReference>
<keyword evidence="3" id="KW-1185">Reference proteome</keyword>
<accession>A0AA35VYI1</accession>
<name>A0AA35VYI1_LACSI</name>
<dbReference type="Proteomes" id="UP001177003">
    <property type="component" value="Chromosome 1"/>
</dbReference>
<dbReference type="GO" id="GO:0034976">
    <property type="term" value="P:response to endoplasmic reticulum stress"/>
    <property type="evidence" value="ECO:0007669"/>
    <property type="project" value="TreeGrafter"/>
</dbReference>
<dbReference type="PANTHER" id="PTHR45815">
    <property type="entry name" value="PROTEIN DISULFIDE-ISOMERASE A6"/>
    <property type="match status" value="1"/>
</dbReference>
<dbReference type="InterPro" id="IPR013766">
    <property type="entry name" value="Thioredoxin_domain"/>
</dbReference>